<organism evidence="4 6">
    <name type="scientific">Moraxella ovis</name>
    <dbReference type="NCBI Taxonomy" id="29433"/>
    <lineage>
        <taxon>Bacteria</taxon>
        <taxon>Pseudomonadati</taxon>
        <taxon>Pseudomonadota</taxon>
        <taxon>Gammaproteobacteria</taxon>
        <taxon>Moraxellales</taxon>
        <taxon>Moraxellaceae</taxon>
        <taxon>Moraxella</taxon>
    </lineage>
</organism>
<dbReference type="RefSeq" id="WP_063514735.1">
    <property type="nucleotide sequence ID" value="NZ_CP011158.1"/>
</dbReference>
<comment type="similarity">
    <text evidence="2">Belongs to the RbfA family.</text>
</comment>
<keyword evidence="5" id="KW-1185">Reference proteome</keyword>
<sequence>MNQRLQRLSDQIQRTLSVLIRDEINDPRLTGFVTISGVKVSPDLGYADVYVTILEPSQDGGMNKEAHQESINVLKNAAGFLRTELSHTMKTRTTPRLRFHYDEVTAHGNHMMNLVSQAMQKTGESEAGDTDNS</sequence>
<reference evidence="3 5" key="1">
    <citation type="submission" date="2015-04" db="EMBL/GenBank/DDBJ databases">
        <authorList>
            <person name="Calcutt M.J."/>
            <person name="Foecking M.F."/>
        </authorList>
    </citation>
    <scope>NUCLEOTIDE SEQUENCE [LARGE SCALE GENOMIC DNA]</scope>
    <source>
        <strain evidence="3 5">199/55</strain>
    </source>
</reference>
<dbReference type="KEGG" id="moi:MOVS_09630"/>
<dbReference type="STRING" id="29433.MOVS_09630"/>
<keyword evidence="2" id="KW-0963">Cytoplasm</keyword>
<dbReference type="GO" id="GO:0005829">
    <property type="term" value="C:cytosol"/>
    <property type="evidence" value="ECO:0007669"/>
    <property type="project" value="TreeGrafter"/>
</dbReference>
<dbReference type="PANTHER" id="PTHR33515">
    <property type="entry name" value="RIBOSOME-BINDING FACTOR A, CHLOROPLASTIC-RELATED"/>
    <property type="match status" value="1"/>
</dbReference>
<gene>
    <name evidence="2 4" type="primary">rbfA</name>
    <name evidence="3" type="ORF">MOVS_09630</name>
    <name evidence="4" type="ORF">NCTC11227_02003</name>
</gene>
<dbReference type="Proteomes" id="UP000076765">
    <property type="component" value="Chromosome"/>
</dbReference>
<dbReference type="SUPFAM" id="SSF89919">
    <property type="entry name" value="Ribosome-binding factor A, RbfA"/>
    <property type="match status" value="1"/>
</dbReference>
<dbReference type="EMBL" id="CP011158">
    <property type="protein sequence ID" value="ANB92185.1"/>
    <property type="molecule type" value="Genomic_DNA"/>
</dbReference>
<dbReference type="Proteomes" id="UP000255102">
    <property type="component" value="Unassembled WGS sequence"/>
</dbReference>
<dbReference type="GO" id="GO:0030490">
    <property type="term" value="P:maturation of SSU-rRNA"/>
    <property type="evidence" value="ECO:0007669"/>
    <property type="project" value="UniProtKB-UniRule"/>
</dbReference>
<comment type="subunit">
    <text evidence="2">Monomer. Binds 30S ribosomal subunits, but not 50S ribosomal subunits or 70S ribosomes.</text>
</comment>
<dbReference type="InterPro" id="IPR015946">
    <property type="entry name" value="KH_dom-like_a/b"/>
</dbReference>
<accession>A0A378PNM9</accession>
<keyword evidence="1 2" id="KW-0690">Ribosome biogenesis</keyword>
<dbReference type="Gene3D" id="3.30.300.20">
    <property type="match status" value="1"/>
</dbReference>
<evidence type="ECO:0000256" key="1">
    <source>
        <dbReference type="ARBA" id="ARBA00022517"/>
    </source>
</evidence>
<evidence type="ECO:0000256" key="2">
    <source>
        <dbReference type="HAMAP-Rule" id="MF_00003"/>
    </source>
</evidence>
<protein>
    <recommendedName>
        <fullName evidence="2">Ribosome-binding factor A</fullName>
    </recommendedName>
</protein>
<dbReference type="NCBIfam" id="TIGR00082">
    <property type="entry name" value="rbfA"/>
    <property type="match status" value="1"/>
</dbReference>
<dbReference type="HAMAP" id="MF_00003">
    <property type="entry name" value="RbfA"/>
    <property type="match status" value="1"/>
</dbReference>
<dbReference type="GO" id="GO:0043024">
    <property type="term" value="F:ribosomal small subunit binding"/>
    <property type="evidence" value="ECO:0007669"/>
    <property type="project" value="TreeGrafter"/>
</dbReference>
<dbReference type="AlphaFoldDB" id="A0A378PNM9"/>
<proteinExistence type="inferred from homology"/>
<name>A0A378PNM9_9GAMM</name>
<comment type="function">
    <text evidence="2">One of several proteins that assist in the late maturation steps of the functional core of the 30S ribosomal subunit. Associates with free 30S ribosomal subunits (but not with 30S subunits that are part of 70S ribosomes or polysomes). Required for efficient processing of 16S rRNA. May interact with the 5'-terminal helix region of 16S rRNA.</text>
</comment>
<evidence type="ECO:0000313" key="6">
    <source>
        <dbReference type="Proteomes" id="UP000255102"/>
    </source>
</evidence>
<comment type="subcellular location">
    <subcellularLocation>
        <location evidence="2">Cytoplasm</location>
    </subcellularLocation>
</comment>
<evidence type="ECO:0000313" key="4">
    <source>
        <dbReference type="EMBL" id="STY87976.1"/>
    </source>
</evidence>
<evidence type="ECO:0000313" key="5">
    <source>
        <dbReference type="Proteomes" id="UP000076765"/>
    </source>
</evidence>
<reference evidence="4 6" key="2">
    <citation type="submission" date="2018-06" db="EMBL/GenBank/DDBJ databases">
        <authorList>
            <consortium name="Pathogen Informatics"/>
            <person name="Doyle S."/>
        </authorList>
    </citation>
    <scope>NUCLEOTIDE SEQUENCE [LARGE SCALE GENOMIC DNA]</scope>
    <source>
        <strain evidence="4 6">NCTC11227</strain>
    </source>
</reference>
<dbReference type="EMBL" id="UGPW01000001">
    <property type="protein sequence ID" value="STY87976.1"/>
    <property type="molecule type" value="Genomic_DNA"/>
</dbReference>
<dbReference type="InterPro" id="IPR000238">
    <property type="entry name" value="RbfA"/>
</dbReference>
<dbReference type="Pfam" id="PF02033">
    <property type="entry name" value="RBFA"/>
    <property type="match status" value="1"/>
</dbReference>
<evidence type="ECO:0000313" key="3">
    <source>
        <dbReference type="EMBL" id="ANB92185.1"/>
    </source>
</evidence>
<dbReference type="InterPro" id="IPR023799">
    <property type="entry name" value="RbfA_dom_sf"/>
</dbReference>
<dbReference type="PANTHER" id="PTHR33515:SF1">
    <property type="entry name" value="RIBOSOME-BINDING FACTOR A, CHLOROPLASTIC-RELATED"/>
    <property type="match status" value="1"/>
</dbReference>
<dbReference type="NCBIfam" id="NF010389">
    <property type="entry name" value="PRK13816.1"/>
    <property type="match status" value="1"/>
</dbReference>